<accession>A0AA37PJG4</accession>
<dbReference type="InterPro" id="IPR021215">
    <property type="entry name" value="DUF2752"/>
</dbReference>
<proteinExistence type="predicted"/>
<reference evidence="3" key="3">
    <citation type="journal article" date="2022" name="Microbiol. Resour. Announc.">
        <title>Draft Genome Sequences of Eight Mycobacterium montefiorense Strains Isolated from Salamanders in Captivity.</title>
        <authorList>
            <person name="Komine T."/>
            <person name="Ihara H."/>
            <person name="Fukano H."/>
            <person name="Hoshino Y."/>
            <person name="Kurata O."/>
            <person name="Wada S."/>
        </authorList>
    </citation>
    <scope>NUCLEOTIDE SEQUENCE</scope>
    <source>
        <strain evidence="3">NJB18185</strain>
    </source>
</reference>
<gene>
    <name evidence="2" type="ORF">MmonteBS_29520</name>
    <name evidence="3" type="ORF">NJB18185_06070</name>
</gene>
<feature type="transmembrane region" description="Helical" evidence="1">
    <location>
        <begin position="32"/>
        <end position="50"/>
    </location>
</feature>
<sequence length="155" mass="16933">MIRMVARCAMEPDSVSRTGDQCQHGVHRHGRYITAGTGLLLAGALGYVGFVDPHSTNSAYPHCPFKWLTGWDCPFCGGLRMTHDLLHGHLAASINDNIFLLLGLPLLAGWLVIRRRQGRRSLPIPAMIALTGVVIAWTVLRNLLSFPLVPTILSG</sequence>
<evidence type="ECO:0000313" key="5">
    <source>
        <dbReference type="Proteomes" id="UP001139505"/>
    </source>
</evidence>
<dbReference type="Pfam" id="PF10825">
    <property type="entry name" value="DUF2752"/>
    <property type="match status" value="1"/>
</dbReference>
<reference evidence="2" key="1">
    <citation type="journal article" date="2018" name="Genome Announc.">
        <title>Draft Genome Sequence of Mycobacterium montefiorense Isolated from Japanese Black Salamander (Hynobius nigrescens).</title>
        <authorList>
            <person name="Fukano H."/>
            <person name="Yoshida M."/>
            <person name="Shimizu A."/>
            <person name="Iwao H."/>
            <person name="Katayama Y."/>
            <person name="Omatsu T."/>
            <person name="Mizutani T."/>
            <person name="Kurata O."/>
            <person name="Wada S."/>
            <person name="Hoshino Y."/>
        </authorList>
    </citation>
    <scope>NUCLEOTIDE SEQUENCE</scope>
    <source>
        <strain evidence="2">BS</strain>
    </source>
</reference>
<dbReference type="EMBL" id="BFCH01000018">
    <property type="protein sequence ID" value="GBG38580.1"/>
    <property type="molecule type" value="Genomic_DNA"/>
</dbReference>
<evidence type="ECO:0008006" key="6">
    <source>
        <dbReference type="Google" id="ProtNLM"/>
    </source>
</evidence>
<evidence type="ECO:0000256" key="1">
    <source>
        <dbReference type="SAM" id="Phobius"/>
    </source>
</evidence>
<dbReference type="Proteomes" id="UP001139505">
    <property type="component" value="Unassembled WGS sequence"/>
</dbReference>
<reference evidence="3" key="4">
    <citation type="submission" date="2022-04" db="EMBL/GenBank/DDBJ databases">
        <authorList>
            <person name="Komine T."/>
            <person name="Fukano H."/>
            <person name="Wada S."/>
        </authorList>
    </citation>
    <scope>NUCLEOTIDE SEQUENCE</scope>
    <source>
        <strain evidence="3">NJB18185</strain>
    </source>
</reference>
<evidence type="ECO:0000313" key="2">
    <source>
        <dbReference type="EMBL" id="GBG38580.1"/>
    </source>
</evidence>
<keyword evidence="1" id="KW-1133">Transmembrane helix</keyword>
<evidence type="ECO:0000313" key="4">
    <source>
        <dbReference type="Proteomes" id="UP000245060"/>
    </source>
</evidence>
<keyword evidence="1" id="KW-0812">Transmembrane</keyword>
<reference evidence="4" key="2">
    <citation type="submission" date="2018-04" db="EMBL/GenBank/DDBJ databases">
        <title>Draft genome sequence of Mycobacterium montefiorense isolated from Japanese black salamander.</title>
        <authorList>
            <person name="Fukano H."/>
            <person name="Yoshida M."/>
            <person name="Shimizu A."/>
            <person name="Iwao H."/>
            <person name="Kurata O."/>
            <person name="Katayama Y."/>
            <person name="Omatsu T."/>
            <person name="Mizutani T."/>
            <person name="Wada S."/>
            <person name="Hoshino Y."/>
        </authorList>
    </citation>
    <scope>NUCLEOTIDE SEQUENCE [LARGE SCALE GENOMIC DNA]</scope>
    <source>
        <strain evidence="4">BS</strain>
    </source>
</reference>
<organism evidence="3 5">
    <name type="scientific">Mycobacterium montefiorense</name>
    <dbReference type="NCBI Taxonomy" id="154654"/>
    <lineage>
        <taxon>Bacteria</taxon>
        <taxon>Bacillati</taxon>
        <taxon>Actinomycetota</taxon>
        <taxon>Actinomycetes</taxon>
        <taxon>Mycobacteriales</taxon>
        <taxon>Mycobacteriaceae</taxon>
        <taxon>Mycobacterium</taxon>
        <taxon>Mycobacterium simiae complex</taxon>
    </lineage>
</organism>
<evidence type="ECO:0000313" key="3">
    <source>
        <dbReference type="EMBL" id="GKU70830.1"/>
    </source>
</evidence>
<keyword evidence="1" id="KW-0472">Membrane</keyword>
<keyword evidence="4" id="KW-1185">Reference proteome</keyword>
<feature type="transmembrane region" description="Helical" evidence="1">
    <location>
        <begin position="90"/>
        <end position="113"/>
    </location>
</feature>
<dbReference type="EMBL" id="BQYH01000005">
    <property type="protein sequence ID" value="GKU70830.1"/>
    <property type="molecule type" value="Genomic_DNA"/>
</dbReference>
<comment type="caution">
    <text evidence="3">The sequence shown here is derived from an EMBL/GenBank/DDBJ whole genome shotgun (WGS) entry which is preliminary data.</text>
</comment>
<dbReference type="AlphaFoldDB" id="A0AA37PJG4"/>
<name>A0AA37PJG4_9MYCO</name>
<feature type="transmembrane region" description="Helical" evidence="1">
    <location>
        <begin position="122"/>
        <end position="140"/>
    </location>
</feature>
<dbReference type="Proteomes" id="UP000245060">
    <property type="component" value="Unassembled WGS sequence"/>
</dbReference>
<protein>
    <recommendedName>
        <fullName evidence="6">DUF2752 domain-containing protein</fullName>
    </recommendedName>
</protein>